<dbReference type="SUPFAM" id="SSF55874">
    <property type="entry name" value="ATPase domain of HSP90 chaperone/DNA topoisomerase II/histidine kinase"/>
    <property type="match status" value="1"/>
</dbReference>
<keyword evidence="3" id="KW-0812">Transmembrane</keyword>
<keyword evidence="1 2" id="KW-0597">Phosphoprotein</keyword>
<evidence type="ECO:0000259" key="5">
    <source>
        <dbReference type="PROSITE" id="PS50110"/>
    </source>
</evidence>
<feature type="transmembrane region" description="Helical" evidence="3">
    <location>
        <begin position="146"/>
        <end position="168"/>
    </location>
</feature>
<accession>A0AAU9IFA3</accession>
<feature type="transmembrane region" description="Helical" evidence="3">
    <location>
        <begin position="116"/>
        <end position="134"/>
    </location>
</feature>
<feature type="transmembrane region" description="Helical" evidence="3">
    <location>
        <begin position="47"/>
        <end position="64"/>
    </location>
</feature>
<dbReference type="Pfam" id="PF02518">
    <property type="entry name" value="HATPase_c"/>
    <property type="match status" value="1"/>
</dbReference>
<dbReference type="InterPro" id="IPR036097">
    <property type="entry name" value="HisK_dim/P_sf"/>
</dbReference>
<dbReference type="InterPro" id="IPR050956">
    <property type="entry name" value="2C_system_His_kinase"/>
</dbReference>
<evidence type="ECO:0000256" key="3">
    <source>
        <dbReference type="SAM" id="Phobius"/>
    </source>
</evidence>
<dbReference type="PROSITE" id="PS50110">
    <property type="entry name" value="RESPONSE_REGULATORY"/>
    <property type="match status" value="1"/>
</dbReference>
<dbReference type="SUPFAM" id="SSF47384">
    <property type="entry name" value="Homodimeric domain of signal transducing histidine kinase"/>
    <property type="match status" value="1"/>
</dbReference>
<organism evidence="6 7">
    <name type="scientific">Blepharisma stoltei</name>
    <dbReference type="NCBI Taxonomy" id="1481888"/>
    <lineage>
        <taxon>Eukaryota</taxon>
        <taxon>Sar</taxon>
        <taxon>Alveolata</taxon>
        <taxon>Ciliophora</taxon>
        <taxon>Postciliodesmatophora</taxon>
        <taxon>Heterotrichea</taxon>
        <taxon>Heterotrichida</taxon>
        <taxon>Blepharismidae</taxon>
        <taxon>Blepharisma</taxon>
    </lineage>
</organism>
<dbReference type="InterPro" id="IPR003661">
    <property type="entry name" value="HisK_dim/P_dom"/>
</dbReference>
<dbReference type="InterPro" id="IPR036890">
    <property type="entry name" value="HATPase_C_sf"/>
</dbReference>
<feature type="transmembrane region" description="Helical" evidence="3">
    <location>
        <begin position="76"/>
        <end position="96"/>
    </location>
</feature>
<dbReference type="Gene3D" id="3.40.50.2300">
    <property type="match status" value="1"/>
</dbReference>
<dbReference type="Proteomes" id="UP001162131">
    <property type="component" value="Unassembled WGS sequence"/>
</dbReference>
<keyword evidence="3" id="KW-1133">Transmembrane helix</keyword>
<evidence type="ECO:0000313" key="7">
    <source>
        <dbReference type="Proteomes" id="UP001162131"/>
    </source>
</evidence>
<dbReference type="SMART" id="SM00388">
    <property type="entry name" value="HisKA"/>
    <property type="match status" value="1"/>
</dbReference>
<dbReference type="CDD" id="cd17546">
    <property type="entry name" value="REC_hyHK_CKI1_RcsC-like"/>
    <property type="match status" value="1"/>
</dbReference>
<dbReference type="Gene3D" id="1.10.287.130">
    <property type="match status" value="1"/>
</dbReference>
<gene>
    <name evidence="6" type="ORF">BSTOLATCC_MIC5308</name>
</gene>
<dbReference type="SUPFAM" id="SSF52172">
    <property type="entry name" value="CheY-like"/>
    <property type="match status" value="1"/>
</dbReference>
<dbReference type="InterPro" id="IPR004358">
    <property type="entry name" value="Sig_transdc_His_kin-like_C"/>
</dbReference>
<feature type="domain" description="Histidine kinase" evidence="4">
    <location>
        <begin position="331"/>
        <end position="549"/>
    </location>
</feature>
<evidence type="ECO:0000256" key="1">
    <source>
        <dbReference type="ARBA" id="ARBA00022553"/>
    </source>
</evidence>
<evidence type="ECO:0008006" key="8">
    <source>
        <dbReference type="Google" id="ProtNLM"/>
    </source>
</evidence>
<dbReference type="PANTHER" id="PTHR43719:SF28">
    <property type="entry name" value="PEROXIDE STRESS-ACTIVATED HISTIDINE KINASE MAK1-RELATED"/>
    <property type="match status" value="1"/>
</dbReference>
<dbReference type="EMBL" id="CAJZBQ010000005">
    <property type="protein sequence ID" value="CAG9312051.1"/>
    <property type="molecule type" value="Genomic_DNA"/>
</dbReference>
<dbReference type="SMART" id="SM00448">
    <property type="entry name" value="REC"/>
    <property type="match status" value="1"/>
</dbReference>
<dbReference type="PRINTS" id="PR00344">
    <property type="entry name" value="BCTRLSENSOR"/>
</dbReference>
<keyword evidence="3" id="KW-0472">Membrane</keyword>
<dbReference type="InterPro" id="IPR001789">
    <property type="entry name" value="Sig_transdc_resp-reg_receiver"/>
</dbReference>
<dbReference type="CDD" id="cd00082">
    <property type="entry name" value="HisKA"/>
    <property type="match status" value="1"/>
</dbReference>
<dbReference type="SMART" id="SM00387">
    <property type="entry name" value="HATPase_c"/>
    <property type="match status" value="1"/>
</dbReference>
<feature type="modified residue" description="4-aspartylphosphate" evidence="2">
    <location>
        <position position="638"/>
    </location>
</feature>
<dbReference type="InterPro" id="IPR005467">
    <property type="entry name" value="His_kinase_dom"/>
</dbReference>
<name>A0AAU9IFA3_9CILI</name>
<dbReference type="Pfam" id="PF00512">
    <property type="entry name" value="HisKA"/>
    <property type="match status" value="1"/>
</dbReference>
<dbReference type="Pfam" id="PF00072">
    <property type="entry name" value="Response_reg"/>
    <property type="match status" value="1"/>
</dbReference>
<comment type="caution">
    <text evidence="6">The sequence shown here is derived from an EMBL/GenBank/DDBJ whole genome shotgun (WGS) entry which is preliminary data.</text>
</comment>
<keyword evidence="7" id="KW-1185">Reference proteome</keyword>
<dbReference type="GO" id="GO:0000155">
    <property type="term" value="F:phosphorelay sensor kinase activity"/>
    <property type="evidence" value="ECO:0007669"/>
    <property type="project" value="InterPro"/>
</dbReference>
<evidence type="ECO:0000256" key="2">
    <source>
        <dbReference type="PROSITE-ProRule" id="PRU00169"/>
    </source>
</evidence>
<reference evidence="6" key="1">
    <citation type="submission" date="2021-09" db="EMBL/GenBank/DDBJ databases">
        <authorList>
            <consortium name="AG Swart"/>
            <person name="Singh M."/>
            <person name="Singh A."/>
            <person name="Seah K."/>
            <person name="Emmerich C."/>
        </authorList>
    </citation>
    <scope>NUCLEOTIDE SEQUENCE</scope>
    <source>
        <strain evidence="6">ATCC30299</strain>
    </source>
</reference>
<dbReference type="InterPro" id="IPR003594">
    <property type="entry name" value="HATPase_dom"/>
</dbReference>
<dbReference type="PROSITE" id="PS50109">
    <property type="entry name" value="HIS_KIN"/>
    <property type="match status" value="1"/>
</dbReference>
<dbReference type="PANTHER" id="PTHR43719">
    <property type="entry name" value="TWO-COMPONENT HISTIDINE KINASE"/>
    <property type="match status" value="1"/>
</dbReference>
<dbReference type="Gene3D" id="3.30.565.10">
    <property type="entry name" value="Histidine kinase-like ATPase, C-terminal domain"/>
    <property type="match status" value="1"/>
</dbReference>
<protein>
    <recommendedName>
        <fullName evidence="8">Histidine kinase</fullName>
    </recommendedName>
</protein>
<sequence length="711" mass="81679">MAESDEEWWKEEFLANIEKCKQMAVLLVVIENSMKFISAFIMDKSFIFSYTSILMTIVTFLIACHLNKTNIKCNNFNVLCAIVFTELFNSALFIVGNKFDKDSKSILFMESTLITVLFESSFINSLFFVNLALIKNIMLWYGASMLFGSDGISSLIQIIAFISCLTIHTTKEYQVRRTTFERYSYRKKLEKSEKRLGTILNVIPDGLAIFSSQLVPELINEKMKDYLNCDNENFIEKLIGLRYVKNKKFQNINPDSDSLIEDLKLYNNLNLSGELILGIVKESDLSLQWKIKRITVEDEEIILVTASNSGQLIELEQRETEDKVKKFMLRTISHELRTPISAIISFANQIYEQTDDSSQVRKNVQHIRTSARILMYFINDILDYMQLMKGMFSLRQQEFNIRDKIIECCDLFELTALRKGIELKTRIDPQIPEIIYNDPERICQVLINFLSNATKFTNKGRIEVCVTLSEDDRLKFSISDTGIGIPEERFNQIFKLFNSYDTDEMASHGSGLGLHLSSLLVRELGGGDIYLHSVQGRGTVFSFKVNFAAETRQSFSAIDCSEEILEPVMRLKSFISCESCEYPQVLIVDDTDWNREILAAVLDKLKIHYLEAVNGKKALKLVMKQDAKMNPFKLVFMDCSMPVMDGWESTKRIKQLHEEGKLSLIPAIVGYTAYTSEKDVIMCYESGMVSYIAKPASIDTIRRVLSQYLRL</sequence>
<evidence type="ECO:0000259" key="4">
    <source>
        <dbReference type="PROSITE" id="PS50109"/>
    </source>
</evidence>
<feature type="domain" description="Response regulatory" evidence="5">
    <location>
        <begin position="584"/>
        <end position="709"/>
    </location>
</feature>
<dbReference type="AlphaFoldDB" id="A0AAU9IFA3"/>
<proteinExistence type="predicted"/>
<dbReference type="InterPro" id="IPR011006">
    <property type="entry name" value="CheY-like_superfamily"/>
</dbReference>
<evidence type="ECO:0000313" key="6">
    <source>
        <dbReference type="EMBL" id="CAG9312051.1"/>
    </source>
</evidence>